<dbReference type="Proteomes" id="UP000814176">
    <property type="component" value="Unassembled WGS sequence"/>
</dbReference>
<dbReference type="GeneID" id="72007673"/>
<feature type="compositionally biased region" description="Low complexity" evidence="1">
    <location>
        <begin position="957"/>
        <end position="967"/>
    </location>
</feature>
<protein>
    <submittedName>
        <fullName evidence="2">Uncharacterized protein</fullName>
    </submittedName>
</protein>
<sequence>MCVGENCACQAVRYVNAQLGALYENAIDCLKKHNPSQKPPEQSRYSHALAEFTYAPPNARREVFFKATFDKPKLEFICNHDALLQLIIKDGYYRLDHSAASAINYSDKPQELKNVEVSFRVPFSTRSLPVDDEVLKRSQNPLQLIVLDLTKARLVSMAPAMTTSQEAFAYYLKEYLNFLDQAGNHILFSIPDADDARYRLTIDYSILDGPLLDVDMIHGIGVEKINEYLSFVWLKADMLARGDRDIDDWKSLCLAEYRSTWHSRPDLHEHFRLRLGAPRVKPICSREAIIYFSVDEVLVSQDADFTQRPPPPKYSGWKIAVLVNIVHEFDGFVTRCAFDPTSARLCPAHSTYGDLDGHDESVQIWWTRIVEFFSTEYLGMMGAVNLNVIYFSDSRSPIAAPGSIPSYDDVDVDVIDGDSSPDLLEWEKTISDCHISGFDQVVTISQSTINRLFGYLWTAAQSQTHRDHALVEWQYEDLFSAHFRPATMRFLSNERAIIWLYLEHGDFEVLSDQSPRSDSKYHVDGWHLAFEVALKKVPLPEVGDSEFWITKYKETSVYRAHGGREDRGLECIVLDFADAEFIYQFSNFAGLFQQSRDQTHMASSGDQVRTVINYLQRHYLPCLAQSGLNIIHTVPIRKVETSLMSVECLTTMHFHVYSASTITLENWSHASGSAEPVIVVLGMIQFRPLPAPCLPYSSSLTIRVSKKISYGTIRFTRSAFLDRCILNGLIQINSHTTLIPIFSSIVGPRLTLELNTWAENKWKGTQECEWKESLEHAGLMKYNWERQDKWDTTQSDGLSYSATCSTCNVVEIPIAARKRSLDIRISGETHLGMSFNSQVRSGSAEAIAKWSAVISIQSESDGLVVKVIGDLTPTIEAPGPTILGTLPDLRQKLYDHLPKTIDLSQVLDELKAFEGAWHYGYLGLRPYCLANPVINDKGDAIFELRPQGEGSTSVTLSNGGMNSMNGSKGHTFRPGQLSSLFSQKSPNTFTANPFRSSTPSTSMIDGRNSPLPNGSHRNDTPSSAPNVSATMGQAVEGEAGEAANTMDGNTGNDEPTPAVGEGGDNQQDDGTGNGASQ</sequence>
<comment type="caution">
    <text evidence="2">The sequence shown here is derived from an EMBL/GenBank/DDBJ whole genome shotgun (WGS) entry which is preliminary data.</text>
</comment>
<keyword evidence="3" id="KW-1185">Reference proteome</keyword>
<name>A0ABQ8KW75_9APHY</name>
<accession>A0ABQ8KW75</accession>
<proteinExistence type="predicted"/>
<gene>
    <name evidence="2" type="ORF">C8Q71DRAFT_853438</name>
</gene>
<feature type="compositionally biased region" description="Polar residues" evidence="1">
    <location>
        <begin position="976"/>
        <end position="1003"/>
    </location>
</feature>
<feature type="region of interest" description="Disordered" evidence="1">
    <location>
        <begin position="949"/>
        <end position="1077"/>
    </location>
</feature>
<evidence type="ECO:0000313" key="3">
    <source>
        <dbReference type="Proteomes" id="UP000814176"/>
    </source>
</evidence>
<evidence type="ECO:0000313" key="2">
    <source>
        <dbReference type="EMBL" id="KAH9842923.1"/>
    </source>
</evidence>
<feature type="compositionally biased region" description="Low complexity" evidence="1">
    <location>
        <begin position="1032"/>
        <end position="1043"/>
    </location>
</feature>
<evidence type="ECO:0000256" key="1">
    <source>
        <dbReference type="SAM" id="MobiDB-lite"/>
    </source>
</evidence>
<reference evidence="2 3" key="1">
    <citation type="journal article" date="2021" name="Environ. Microbiol.">
        <title>Gene family expansions and transcriptome signatures uncover fungal adaptations to wood decay.</title>
        <authorList>
            <person name="Hage H."/>
            <person name="Miyauchi S."/>
            <person name="Viragh M."/>
            <person name="Drula E."/>
            <person name="Min B."/>
            <person name="Chaduli D."/>
            <person name="Navarro D."/>
            <person name="Favel A."/>
            <person name="Norest M."/>
            <person name="Lesage-Meessen L."/>
            <person name="Balint B."/>
            <person name="Merenyi Z."/>
            <person name="de Eugenio L."/>
            <person name="Morin E."/>
            <person name="Martinez A.T."/>
            <person name="Baldrian P."/>
            <person name="Stursova M."/>
            <person name="Martinez M.J."/>
            <person name="Novotny C."/>
            <person name="Magnuson J.K."/>
            <person name="Spatafora J.W."/>
            <person name="Maurice S."/>
            <person name="Pangilinan J."/>
            <person name="Andreopoulos W."/>
            <person name="LaButti K."/>
            <person name="Hundley H."/>
            <person name="Na H."/>
            <person name="Kuo A."/>
            <person name="Barry K."/>
            <person name="Lipzen A."/>
            <person name="Henrissat B."/>
            <person name="Riley R."/>
            <person name="Ahrendt S."/>
            <person name="Nagy L.G."/>
            <person name="Grigoriev I.V."/>
            <person name="Martin F."/>
            <person name="Rosso M.N."/>
        </authorList>
    </citation>
    <scope>NUCLEOTIDE SEQUENCE [LARGE SCALE GENOMIC DNA]</scope>
    <source>
        <strain evidence="2 3">CIRM-BRFM 1785</strain>
    </source>
</reference>
<dbReference type="EMBL" id="JADCUA010000002">
    <property type="protein sequence ID" value="KAH9842923.1"/>
    <property type="molecule type" value="Genomic_DNA"/>
</dbReference>
<organism evidence="2 3">
    <name type="scientific">Rhodofomes roseus</name>
    <dbReference type="NCBI Taxonomy" id="34475"/>
    <lineage>
        <taxon>Eukaryota</taxon>
        <taxon>Fungi</taxon>
        <taxon>Dikarya</taxon>
        <taxon>Basidiomycota</taxon>
        <taxon>Agaricomycotina</taxon>
        <taxon>Agaricomycetes</taxon>
        <taxon>Polyporales</taxon>
        <taxon>Rhodofomes</taxon>
    </lineage>
</organism>
<dbReference type="RefSeq" id="XP_047783970.1">
    <property type="nucleotide sequence ID" value="XM_047926941.1"/>
</dbReference>
<feature type="compositionally biased region" description="Polar residues" evidence="1">
    <location>
        <begin position="1020"/>
        <end position="1031"/>
    </location>
</feature>